<evidence type="ECO:0000256" key="1">
    <source>
        <dbReference type="SAM" id="MobiDB-lite"/>
    </source>
</evidence>
<dbReference type="AlphaFoldDB" id="W2RM02"/>
<dbReference type="HOGENOM" id="CLU_473277_0_0_1"/>
<keyword evidence="3" id="KW-1185">Reference proteome</keyword>
<dbReference type="STRING" id="1220924.W2RM02"/>
<feature type="compositionally biased region" description="Basic residues" evidence="1">
    <location>
        <begin position="44"/>
        <end position="59"/>
    </location>
</feature>
<organism evidence="2 3">
    <name type="scientific">Cyphellophora europaea (strain CBS 101466)</name>
    <name type="common">Phialophora europaea</name>
    <dbReference type="NCBI Taxonomy" id="1220924"/>
    <lineage>
        <taxon>Eukaryota</taxon>
        <taxon>Fungi</taxon>
        <taxon>Dikarya</taxon>
        <taxon>Ascomycota</taxon>
        <taxon>Pezizomycotina</taxon>
        <taxon>Eurotiomycetes</taxon>
        <taxon>Chaetothyriomycetidae</taxon>
        <taxon>Chaetothyriales</taxon>
        <taxon>Cyphellophoraceae</taxon>
        <taxon>Cyphellophora</taxon>
    </lineage>
</organism>
<evidence type="ECO:0000313" key="2">
    <source>
        <dbReference type="EMBL" id="ETN37335.1"/>
    </source>
</evidence>
<dbReference type="eggNOG" id="ENOG502SG1I">
    <property type="taxonomic scope" value="Eukaryota"/>
</dbReference>
<feature type="compositionally biased region" description="Basic residues" evidence="1">
    <location>
        <begin position="169"/>
        <end position="185"/>
    </location>
</feature>
<dbReference type="InParanoid" id="W2RM02"/>
<evidence type="ECO:0000313" key="3">
    <source>
        <dbReference type="Proteomes" id="UP000030752"/>
    </source>
</evidence>
<accession>W2RM02</accession>
<gene>
    <name evidence="2" type="ORF">HMPREF1541_08326</name>
</gene>
<feature type="compositionally biased region" description="Basic and acidic residues" evidence="1">
    <location>
        <begin position="25"/>
        <end position="35"/>
    </location>
</feature>
<dbReference type="RefSeq" id="XP_008720867.1">
    <property type="nucleotide sequence ID" value="XM_008722645.1"/>
</dbReference>
<sequence length="576" mass="63108">MALPSSSAEAGIDPRLKYARRSRNKTRDDRYEYKGGADSQGATRKSRSANKKRRSHRKSGPTLDQEFRAPNVESKRLTLKQDALPGIFNKGKASEPTVGRGIPDLTFSEMTFLTKKRELDDARIRGIRAMVHPQSNIKGGAQEISGYFATLGSGAKRRSQTNTPAMHSSIRKPQRVFQKPSHRTTGRPVSNIPLGQAISQTMSHLHDSEPTQRPIQLAATACNEASNLPCFPSPNTLRSATCISDASWSLSPPQNPLGGLHKEGASPHRPPYATFGPSTWQSSRVVKPVHPRSSISNLTPSGYIPQPELQAQQANERLGTLQNGYSLEDLKQLAAIREAGYAAQELAANDSAVAWAVNDSAINSPPRSAELQHIQPTDRDGDAEGGPLQLSHSGGGAWTSNGPWKRKVFPVLASLDPNLVPPSYQHETELPVEAEVLKRPGNFDDHCTRRTMSQLETQHLTGERALDPFDTALLTSLQTDYEHSHLAHTEVSSVHAISNARWAAEAGTQPDNQVNFTAPPCCESIPKPAICTRDIFKGGAEDNLARTERIVLLRPSMQQTEHLARFEGLMRPNILY</sequence>
<name>W2RM02_CYPE1</name>
<feature type="region of interest" description="Disordered" evidence="1">
    <location>
        <begin position="1"/>
        <end position="78"/>
    </location>
</feature>
<dbReference type="EMBL" id="KB822724">
    <property type="protein sequence ID" value="ETN37335.1"/>
    <property type="molecule type" value="Genomic_DNA"/>
</dbReference>
<dbReference type="VEuPathDB" id="FungiDB:HMPREF1541_08326"/>
<dbReference type="OrthoDB" id="2537141at2759"/>
<proteinExistence type="predicted"/>
<feature type="region of interest" description="Disordered" evidence="1">
    <location>
        <begin position="155"/>
        <end position="192"/>
    </location>
</feature>
<dbReference type="GeneID" id="19975665"/>
<reference evidence="2 3" key="1">
    <citation type="submission" date="2013-03" db="EMBL/GenBank/DDBJ databases">
        <title>The Genome Sequence of Phialophora europaea CBS 101466.</title>
        <authorList>
            <consortium name="The Broad Institute Genomics Platform"/>
            <person name="Cuomo C."/>
            <person name="de Hoog S."/>
            <person name="Gorbushina A."/>
            <person name="Walker B."/>
            <person name="Young S.K."/>
            <person name="Zeng Q."/>
            <person name="Gargeya S."/>
            <person name="Fitzgerald M."/>
            <person name="Haas B."/>
            <person name="Abouelleil A."/>
            <person name="Allen A.W."/>
            <person name="Alvarado L."/>
            <person name="Arachchi H.M."/>
            <person name="Berlin A.M."/>
            <person name="Chapman S.B."/>
            <person name="Gainer-Dewar J."/>
            <person name="Goldberg J."/>
            <person name="Griggs A."/>
            <person name="Gujja S."/>
            <person name="Hansen M."/>
            <person name="Howarth C."/>
            <person name="Imamovic A."/>
            <person name="Ireland A."/>
            <person name="Larimer J."/>
            <person name="McCowan C."/>
            <person name="Murphy C."/>
            <person name="Pearson M."/>
            <person name="Poon T.W."/>
            <person name="Priest M."/>
            <person name="Roberts A."/>
            <person name="Saif S."/>
            <person name="Shea T."/>
            <person name="Sisk P."/>
            <person name="Sykes S."/>
            <person name="Wortman J."/>
            <person name="Nusbaum C."/>
            <person name="Birren B."/>
        </authorList>
    </citation>
    <scope>NUCLEOTIDE SEQUENCE [LARGE SCALE GENOMIC DNA]</scope>
    <source>
        <strain evidence="2 3">CBS 101466</strain>
    </source>
</reference>
<feature type="region of interest" description="Disordered" evidence="1">
    <location>
        <begin position="364"/>
        <end position="399"/>
    </location>
</feature>
<protein>
    <submittedName>
        <fullName evidence="2">Uncharacterized protein</fullName>
    </submittedName>
</protein>
<dbReference type="Proteomes" id="UP000030752">
    <property type="component" value="Unassembled WGS sequence"/>
</dbReference>